<dbReference type="RefSeq" id="WP_119546371.1">
    <property type="nucleotide sequence ID" value="NZ_QXIR01000008.1"/>
</dbReference>
<dbReference type="AlphaFoldDB" id="A0A3A1R1C9"/>
<keyword evidence="1" id="KW-0175">Coiled coil</keyword>
<evidence type="ECO:0000313" key="2">
    <source>
        <dbReference type="EMBL" id="RIW35326.1"/>
    </source>
</evidence>
<gene>
    <name evidence="2" type="ORF">D3H55_07980</name>
</gene>
<dbReference type="Proteomes" id="UP000265801">
    <property type="component" value="Unassembled WGS sequence"/>
</dbReference>
<accession>A0A3A1R1C9</accession>
<keyword evidence="3" id="KW-1185">Reference proteome</keyword>
<comment type="caution">
    <text evidence="2">The sequence shown here is derived from an EMBL/GenBank/DDBJ whole genome shotgun (WGS) entry which is preliminary data.</text>
</comment>
<feature type="coiled-coil region" evidence="1">
    <location>
        <begin position="207"/>
        <end position="241"/>
    </location>
</feature>
<evidence type="ECO:0000256" key="1">
    <source>
        <dbReference type="SAM" id="Coils"/>
    </source>
</evidence>
<protein>
    <submittedName>
        <fullName evidence="2">Uncharacterized protein</fullName>
    </submittedName>
</protein>
<proteinExistence type="predicted"/>
<reference evidence="2 3" key="1">
    <citation type="submission" date="2018-09" db="EMBL/GenBank/DDBJ databases">
        <title>Bacillus saliacetes sp. nov., isolated from Thai shrimp paste (Ka-pi).</title>
        <authorList>
            <person name="Daroonpunt R."/>
            <person name="Tanasupawat S."/>
            <person name="Yiamsombut S."/>
        </authorList>
    </citation>
    <scope>NUCLEOTIDE SEQUENCE [LARGE SCALE GENOMIC DNA]</scope>
    <source>
        <strain evidence="2 3">SKP7-4</strain>
    </source>
</reference>
<dbReference type="OrthoDB" id="3540923at2"/>
<feature type="coiled-coil region" evidence="1">
    <location>
        <begin position="283"/>
        <end position="310"/>
    </location>
</feature>
<dbReference type="EMBL" id="QXIR01000008">
    <property type="protein sequence ID" value="RIW35326.1"/>
    <property type="molecule type" value="Genomic_DNA"/>
</dbReference>
<sequence>MKDINIQLDQVKEDLRLHTKWTRRQSQLRDELMEAKGKLRRFKEHLEKENEDVDKLEGWSVTGLLLTMAGKKEERLELEKEEAVKAKLQYDEWKWTVEELQQEERELSTKIMDLGRPDKRYEMLLEAKEKMIHDSSSNLSELLYNLAEQSSELKAQLKEVKEAEDAAARAGEKLETASGFLRSAGNWGMLDLAGGGMISTAAKRSKMDEAQRALHGAQRYLKTLERELQDLNMEASGTLEVSGFLNMTDMFFDNFFSDMMVQDKISRTAEQVSETRRKVKSLSLKLEKQADGLKRETEDIEEKKRKHLENA</sequence>
<evidence type="ECO:0000313" key="3">
    <source>
        <dbReference type="Proteomes" id="UP000265801"/>
    </source>
</evidence>
<name>A0A3A1R1C9_9BACI</name>
<organism evidence="2 3">
    <name type="scientific">Bacillus salacetis</name>
    <dbReference type="NCBI Taxonomy" id="2315464"/>
    <lineage>
        <taxon>Bacteria</taxon>
        <taxon>Bacillati</taxon>
        <taxon>Bacillota</taxon>
        <taxon>Bacilli</taxon>
        <taxon>Bacillales</taxon>
        <taxon>Bacillaceae</taxon>
        <taxon>Bacillus</taxon>
    </lineage>
</organism>
<feature type="coiled-coil region" evidence="1">
    <location>
        <begin position="25"/>
        <end position="110"/>
    </location>
</feature>
<feature type="coiled-coil region" evidence="1">
    <location>
        <begin position="143"/>
        <end position="173"/>
    </location>
</feature>